<comment type="caution">
    <text evidence="3">The sequence shown here is derived from an EMBL/GenBank/DDBJ whole genome shotgun (WGS) entry which is preliminary data.</text>
</comment>
<accession>A0A8T3AYB7</accession>
<reference evidence="3" key="1">
    <citation type="journal article" date="2022" name="Front. Genet.">
        <title>Chromosome-Scale Assembly of the Dendrobium nobile Genome Provides Insights Into the Molecular Mechanism of the Biosynthesis of the Medicinal Active Ingredient of Dendrobium.</title>
        <authorList>
            <person name="Xu Q."/>
            <person name="Niu S.-C."/>
            <person name="Li K.-L."/>
            <person name="Zheng P.-J."/>
            <person name="Zhang X.-J."/>
            <person name="Jia Y."/>
            <person name="Liu Y."/>
            <person name="Niu Y.-X."/>
            <person name="Yu L.-H."/>
            <person name="Chen D.-F."/>
            <person name="Zhang G.-Q."/>
        </authorList>
    </citation>
    <scope>NUCLEOTIDE SEQUENCE</scope>
    <source>
        <tissue evidence="3">Leaf</tissue>
    </source>
</reference>
<keyword evidence="1" id="KW-0812">Transmembrane</keyword>
<dbReference type="InterPro" id="IPR043502">
    <property type="entry name" value="DNA/RNA_pol_sf"/>
</dbReference>
<dbReference type="PANTHER" id="PTHR33116:SF78">
    <property type="entry name" value="OS12G0587133 PROTEIN"/>
    <property type="match status" value="1"/>
</dbReference>
<keyword evidence="4" id="KW-1185">Reference proteome</keyword>
<evidence type="ECO:0000259" key="2">
    <source>
        <dbReference type="PROSITE" id="PS50878"/>
    </source>
</evidence>
<dbReference type="PANTHER" id="PTHR33116">
    <property type="entry name" value="REVERSE TRANSCRIPTASE ZINC-BINDING DOMAIN-CONTAINING PROTEIN-RELATED-RELATED"/>
    <property type="match status" value="1"/>
</dbReference>
<organism evidence="3 4">
    <name type="scientific">Dendrobium nobile</name>
    <name type="common">Orchid</name>
    <dbReference type="NCBI Taxonomy" id="94219"/>
    <lineage>
        <taxon>Eukaryota</taxon>
        <taxon>Viridiplantae</taxon>
        <taxon>Streptophyta</taxon>
        <taxon>Embryophyta</taxon>
        <taxon>Tracheophyta</taxon>
        <taxon>Spermatophyta</taxon>
        <taxon>Magnoliopsida</taxon>
        <taxon>Liliopsida</taxon>
        <taxon>Asparagales</taxon>
        <taxon>Orchidaceae</taxon>
        <taxon>Epidendroideae</taxon>
        <taxon>Malaxideae</taxon>
        <taxon>Dendrobiinae</taxon>
        <taxon>Dendrobium</taxon>
    </lineage>
</organism>
<feature type="transmembrane region" description="Helical" evidence="1">
    <location>
        <begin position="12"/>
        <end position="30"/>
    </location>
</feature>
<dbReference type="SUPFAM" id="SSF56672">
    <property type="entry name" value="DNA/RNA polymerases"/>
    <property type="match status" value="1"/>
</dbReference>
<dbReference type="EMBL" id="JAGYWB010000013">
    <property type="protein sequence ID" value="KAI0501034.1"/>
    <property type="molecule type" value="Genomic_DNA"/>
</dbReference>
<dbReference type="InterPro" id="IPR000477">
    <property type="entry name" value="RT_dom"/>
</dbReference>
<dbReference type="PROSITE" id="PS50878">
    <property type="entry name" value="RT_POL"/>
    <property type="match status" value="1"/>
</dbReference>
<proteinExistence type="predicted"/>
<dbReference type="Pfam" id="PF00078">
    <property type="entry name" value="RVT_1"/>
    <property type="match status" value="1"/>
</dbReference>
<evidence type="ECO:0000256" key="1">
    <source>
        <dbReference type="SAM" id="Phobius"/>
    </source>
</evidence>
<dbReference type="SMR" id="A0A8T3AYB7"/>
<keyword evidence="1" id="KW-0472">Membrane</keyword>
<evidence type="ECO:0000313" key="3">
    <source>
        <dbReference type="EMBL" id="KAI0501034.1"/>
    </source>
</evidence>
<dbReference type="Proteomes" id="UP000829196">
    <property type="component" value="Unassembled WGS sequence"/>
</dbReference>
<dbReference type="AlphaFoldDB" id="A0A8T3AYB7"/>
<name>A0A8T3AYB7_DENNO</name>
<evidence type="ECO:0000313" key="4">
    <source>
        <dbReference type="Proteomes" id="UP000829196"/>
    </source>
</evidence>
<keyword evidence="1" id="KW-1133">Transmembrane helix</keyword>
<feature type="domain" description="Reverse transcriptase" evidence="2">
    <location>
        <begin position="1"/>
        <end position="137"/>
    </location>
</feature>
<dbReference type="OrthoDB" id="786871at2759"/>
<gene>
    <name evidence="3" type="ORF">KFK09_019252</name>
</gene>
<sequence>MGFCRSAGWRYGALWIVNLLAGYPLSPYFFSIVMDGLSSSFDEIVSTNNIQGVSLGNASISHLLYADDLLVFGKASIENAQILMDLLSCFADISGLKVNNDKNTILFSRNVLNVHCISSILNIPITSYLIKYLGIPIFHRRLKLIDFQPLLQKIYSSLDGWKAKTLSFAGRMQFIKFTICNTLGY</sequence>
<protein>
    <recommendedName>
        <fullName evidence="2">Reverse transcriptase domain-containing protein</fullName>
    </recommendedName>
</protein>